<organism evidence="1 2">
    <name type="scientific">Pleurodeles waltl</name>
    <name type="common">Iberian ribbed newt</name>
    <dbReference type="NCBI Taxonomy" id="8319"/>
    <lineage>
        <taxon>Eukaryota</taxon>
        <taxon>Metazoa</taxon>
        <taxon>Chordata</taxon>
        <taxon>Craniata</taxon>
        <taxon>Vertebrata</taxon>
        <taxon>Euteleostomi</taxon>
        <taxon>Amphibia</taxon>
        <taxon>Batrachia</taxon>
        <taxon>Caudata</taxon>
        <taxon>Salamandroidea</taxon>
        <taxon>Salamandridae</taxon>
        <taxon>Pleurodelinae</taxon>
        <taxon>Pleurodeles</taxon>
    </lineage>
</organism>
<reference evidence="1" key="1">
    <citation type="journal article" date="2022" name="bioRxiv">
        <title>Sequencing and chromosome-scale assembly of the giantPleurodeles waltlgenome.</title>
        <authorList>
            <person name="Brown T."/>
            <person name="Elewa A."/>
            <person name="Iarovenko S."/>
            <person name="Subramanian E."/>
            <person name="Araus A.J."/>
            <person name="Petzold A."/>
            <person name="Susuki M."/>
            <person name="Suzuki K.-i.T."/>
            <person name="Hayashi T."/>
            <person name="Toyoda A."/>
            <person name="Oliveira C."/>
            <person name="Osipova E."/>
            <person name="Leigh N.D."/>
            <person name="Simon A."/>
            <person name="Yun M.H."/>
        </authorList>
    </citation>
    <scope>NUCLEOTIDE SEQUENCE</scope>
    <source>
        <strain evidence="1">20211129_DDA</strain>
        <tissue evidence="1">Liver</tissue>
    </source>
</reference>
<comment type="caution">
    <text evidence="1">The sequence shown here is derived from an EMBL/GenBank/DDBJ whole genome shotgun (WGS) entry which is preliminary data.</text>
</comment>
<gene>
    <name evidence="1" type="ORF">NDU88_003674</name>
</gene>
<protein>
    <submittedName>
        <fullName evidence="1">Uncharacterized protein</fullName>
    </submittedName>
</protein>
<name>A0AAV7WUA4_PLEWA</name>
<dbReference type="EMBL" id="JANPWB010000001">
    <property type="protein sequence ID" value="KAJ1216068.1"/>
    <property type="molecule type" value="Genomic_DNA"/>
</dbReference>
<dbReference type="AlphaFoldDB" id="A0AAV7WUA4"/>
<dbReference type="Proteomes" id="UP001066276">
    <property type="component" value="Chromosome 1_1"/>
</dbReference>
<evidence type="ECO:0000313" key="1">
    <source>
        <dbReference type="EMBL" id="KAJ1216068.1"/>
    </source>
</evidence>
<accession>A0AAV7WUA4</accession>
<sequence length="68" mass="7855">MLRRHNCFTGFGNKVGSAWLCGRSASSGRRDRCRLGGEAGRAPQHFAYTRLRRYNRTAPWQPAMMLRR</sequence>
<evidence type="ECO:0000313" key="2">
    <source>
        <dbReference type="Proteomes" id="UP001066276"/>
    </source>
</evidence>
<keyword evidence="2" id="KW-1185">Reference proteome</keyword>
<proteinExistence type="predicted"/>